<dbReference type="Gene3D" id="1.10.510.10">
    <property type="entry name" value="Transferase(Phosphotransferase) domain 1"/>
    <property type="match status" value="1"/>
</dbReference>
<protein>
    <recommendedName>
        <fullName evidence="1">Protein kinase domain-containing protein</fullName>
    </recommendedName>
</protein>
<accession>A0AAV9WLQ5</accession>
<name>A0AAV9WLQ5_9PEZI</name>
<dbReference type="SMART" id="SM00220">
    <property type="entry name" value="S_TKc"/>
    <property type="match status" value="1"/>
</dbReference>
<dbReference type="Pfam" id="PF00069">
    <property type="entry name" value="Pkinase"/>
    <property type="match status" value="1"/>
</dbReference>
<comment type="caution">
    <text evidence="2">The sequence shown here is derived from an EMBL/GenBank/DDBJ whole genome shotgun (WGS) entry which is preliminary data.</text>
</comment>
<sequence>MSGPSPKRLSHASYTIAWICALPLEKAVAEAMLDSTHPRLSQSWRDENSYTLGEIAGQNIVIACLPSGEYGLVSATVVVTQLLSTFASIRFGLMVGVGGGAPSGRNDIRLGDIVVSQPTDTRGGVIQYDHGKILSGGFKLTGSLNRPPQVLLTAISSLRSQFLREGGSRVPHLISRMIAKNPAMAAKCTYPGQEEDLLFESAYNHIGSNATCVACRKDKLVVRSPRKNNDPMIHYGLIASSSQVMKDAKIRDQLSEDLDIYCFEMEAAGLMNTFPCITIRGICDYADSHKNKQWQEYAAAAAAGYAKWLLSVVPKDKILETQTAFQATSHSAGVVSYPVFGIKYSNSPPIHGNPEPAAPKITSAKSGSRSLEQKIPQIPSQPSSAATAARILDEDQLDQFFTPERSFYNKNDLELIANALKATISLSKYSKVPRLYTIMRYVEVKVLADRWKALDDLLEEGISDRSLPIAETSQLPETISPGLGTRFIAAQYLVFQDSIKKIIRGEHMSFMKPPGKDLIVSERVITVLGARTYKGRVDEVTCAGLGNRRYARKQFFRRVMISQGKGDSAESFIKEMEAMKRVGHHHCVEFIASYTDITVFALIMLPVAEYNLRQYLETKCIGDLINQSGFLLSFCGCLVRTIWFMHTRQIRHRDIKPENILVHNNTVVVTDFDCCHDWSETNHSTTAMPPPRTWKYASPEVARVGPHGITRVKSSSDIWSLGCVLLEIITVLKGIPLEELETNFGINEYHEGRTQVESLIDHLRRREPKEVADEVLNWVEEMLLEDQGKRPTAQALAKRTIDSPTLCCELCLAGDDRRVVAPVPRIPAQYSYRRTFDSAGSASISDSNGEAGIGVSGIWQKGGLYALNTQQVTETTPTNGDVYVSPVDDRSPAFSNAFSTVSPISGTPVSSPFSQTKQSYSSESIFFSETVPNSFSWEDYLAEVCAEMKRTEESLGEIERNAIKASFAVYNKTMVKNGYVGAVDRMD</sequence>
<dbReference type="EMBL" id="JAVHJL010000001">
    <property type="protein sequence ID" value="KAK6511151.1"/>
    <property type="molecule type" value="Genomic_DNA"/>
</dbReference>
<dbReference type="PANTHER" id="PTHR46082">
    <property type="entry name" value="ATP/GTP-BINDING PROTEIN-RELATED"/>
    <property type="match status" value="1"/>
</dbReference>
<keyword evidence="3" id="KW-1185">Reference proteome</keyword>
<dbReference type="GO" id="GO:0009116">
    <property type="term" value="P:nucleoside metabolic process"/>
    <property type="evidence" value="ECO:0007669"/>
    <property type="project" value="InterPro"/>
</dbReference>
<dbReference type="GO" id="GO:0005524">
    <property type="term" value="F:ATP binding"/>
    <property type="evidence" value="ECO:0007669"/>
    <property type="project" value="InterPro"/>
</dbReference>
<dbReference type="PROSITE" id="PS00108">
    <property type="entry name" value="PROTEIN_KINASE_ST"/>
    <property type="match status" value="1"/>
</dbReference>
<dbReference type="Proteomes" id="UP001370758">
    <property type="component" value="Unassembled WGS sequence"/>
</dbReference>
<dbReference type="InterPro" id="IPR000719">
    <property type="entry name" value="Prot_kinase_dom"/>
</dbReference>
<dbReference type="InterPro" id="IPR011009">
    <property type="entry name" value="Kinase-like_dom_sf"/>
</dbReference>
<dbReference type="AlphaFoldDB" id="A0AAV9WLQ5"/>
<dbReference type="GO" id="GO:0004672">
    <property type="term" value="F:protein kinase activity"/>
    <property type="evidence" value="ECO:0007669"/>
    <property type="project" value="InterPro"/>
</dbReference>
<dbReference type="SUPFAM" id="SSF53167">
    <property type="entry name" value="Purine and uridine phosphorylases"/>
    <property type="match status" value="1"/>
</dbReference>
<dbReference type="InterPro" id="IPR035994">
    <property type="entry name" value="Nucleoside_phosphorylase_sf"/>
</dbReference>
<gene>
    <name evidence="2" type="ORF">TWF481_000073</name>
</gene>
<dbReference type="SUPFAM" id="SSF56112">
    <property type="entry name" value="Protein kinase-like (PK-like)"/>
    <property type="match status" value="1"/>
</dbReference>
<evidence type="ECO:0000259" key="1">
    <source>
        <dbReference type="PROSITE" id="PS50011"/>
    </source>
</evidence>
<dbReference type="InterPro" id="IPR008271">
    <property type="entry name" value="Ser/Thr_kinase_AS"/>
</dbReference>
<dbReference type="InterPro" id="IPR053137">
    <property type="entry name" value="NLR-like"/>
</dbReference>
<proteinExistence type="predicted"/>
<organism evidence="2 3">
    <name type="scientific">Arthrobotrys musiformis</name>
    <dbReference type="NCBI Taxonomy" id="47236"/>
    <lineage>
        <taxon>Eukaryota</taxon>
        <taxon>Fungi</taxon>
        <taxon>Dikarya</taxon>
        <taxon>Ascomycota</taxon>
        <taxon>Pezizomycotina</taxon>
        <taxon>Orbiliomycetes</taxon>
        <taxon>Orbiliales</taxon>
        <taxon>Orbiliaceae</taxon>
        <taxon>Arthrobotrys</taxon>
    </lineage>
</organism>
<feature type="domain" description="Protein kinase" evidence="1">
    <location>
        <begin position="522"/>
        <end position="806"/>
    </location>
</feature>
<reference evidence="2 3" key="1">
    <citation type="submission" date="2023-08" db="EMBL/GenBank/DDBJ databases">
        <authorList>
            <person name="Palmer J.M."/>
        </authorList>
    </citation>
    <scope>NUCLEOTIDE SEQUENCE [LARGE SCALE GENOMIC DNA]</scope>
    <source>
        <strain evidence="2 3">TWF481</strain>
    </source>
</reference>
<dbReference type="CDD" id="cd00180">
    <property type="entry name" value="PKc"/>
    <property type="match status" value="1"/>
</dbReference>
<dbReference type="PANTHER" id="PTHR46082:SF11">
    <property type="entry name" value="AAA+ ATPASE DOMAIN-CONTAINING PROTEIN-RELATED"/>
    <property type="match status" value="1"/>
</dbReference>
<dbReference type="Gene3D" id="3.40.50.1580">
    <property type="entry name" value="Nucleoside phosphorylase domain"/>
    <property type="match status" value="1"/>
</dbReference>
<dbReference type="PROSITE" id="PS50011">
    <property type="entry name" value="PROTEIN_KINASE_DOM"/>
    <property type="match status" value="1"/>
</dbReference>
<evidence type="ECO:0000313" key="2">
    <source>
        <dbReference type="EMBL" id="KAK6511151.1"/>
    </source>
</evidence>
<evidence type="ECO:0000313" key="3">
    <source>
        <dbReference type="Proteomes" id="UP001370758"/>
    </source>
</evidence>